<keyword evidence="1" id="KW-0812">Transmembrane</keyword>
<gene>
    <name evidence="2" type="ORF">H0185_17190</name>
</gene>
<feature type="transmembrane region" description="Helical" evidence="1">
    <location>
        <begin position="148"/>
        <end position="167"/>
    </location>
</feature>
<dbReference type="Proteomes" id="UP000769780">
    <property type="component" value="Unassembled WGS sequence"/>
</dbReference>
<dbReference type="EMBL" id="JACWFH010000024">
    <property type="protein sequence ID" value="MBY0098522.1"/>
    <property type="molecule type" value="Genomic_DNA"/>
</dbReference>
<sequence>MINMRYKHLGLIGFMILLNVFGKTWRYVPKYYKSMAYVSCVNASYYLLCRRHLVWEFTPNGINWKILRTAHILIVSPLLVLLYLSKLPESRIKQIVYTGKSILIACLAEFFVHKQKLIQFKHGWSLLWSSFMYLMMFTYSSLFTKRPFLTLLLSILSSVFFIMKFNVPLKTNTLVRGDLNH</sequence>
<protein>
    <submittedName>
        <fullName evidence="2">Uncharacterized protein</fullName>
    </submittedName>
</protein>
<feature type="transmembrane region" description="Helical" evidence="1">
    <location>
        <begin position="70"/>
        <end position="88"/>
    </location>
</feature>
<keyword evidence="1" id="KW-0472">Membrane</keyword>
<evidence type="ECO:0000313" key="2">
    <source>
        <dbReference type="EMBL" id="MBY0098522.1"/>
    </source>
</evidence>
<comment type="caution">
    <text evidence="2">The sequence shown here is derived from an EMBL/GenBank/DDBJ whole genome shotgun (WGS) entry which is preliminary data.</text>
</comment>
<name>A0ABS7K8C6_9BACI</name>
<keyword evidence="3" id="KW-1185">Reference proteome</keyword>
<keyword evidence="1" id="KW-1133">Transmembrane helix</keyword>
<reference evidence="2 3" key="1">
    <citation type="submission" date="2020-07" db="EMBL/GenBank/DDBJ databases">
        <title>Fungal Genomes of the International Space Station.</title>
        <authorList>
            <person name="Seuylemezian A."/>
            <person name="Singh N.K."/>
            <person name="Wood J."/>
            <person name="Venkateswaran K."/>
        </authorList>
    </citation>
    <scope>NUCLEOTIDE SEQUENCE [LARGE SCALE GENOMIC DNA]</scope>
    <source>
        <strain evidence="2 3">PL-B2</strain>
    </source>
</reference>
<evidence type="ECO:0000313" key="3">
    <source>
        <dbReference type="Proteomes" id="UP000769780"/>
    </source>
</evidence>
<evidence type="ECO:0000256" key="1">
    <source>
        <dbReference type="SAM" id="Phobius"/>
    </source>
</evidence>
<feature type="transmembrane region" description="Helical" evidence="1">
    <location>
        <begin position="124"/>
        <end position="142"/>
    </location>
</feature>
<organism evidence="2 3">
    <name type="scientific">Mesobacillus maritimus</name>
    <dbReference type="NCBI Taxonomy" id="1643336"/>
    <lineage>
        <taxon>Bacteria</taxon>
        <taxon>Bacillati</taxon>
        <taxon>Bacillota</taxon>
        <taxon>Bacilli</taxon>
        <taxon>Bacillales</taxon>
        <taxon>Bacillaceae</taxon>
        <taxon>Mesobacillus</taxon>
    </lineage>
</organism>
<proteinExistence type="predicted"/>
<dbReference type="RefSeq" id="WP_221874738.1">
    <property type="nucleotide sequence ID" value="NZ_JACWFH010000024.1"/>
</dbReference>
<accession>A0ABS7K8C6</accession>